<evidence type="ECO:0000259" key="1">
    <source>
        <dbReference type="Pfam" id="PF03205"/>
    </source>
</evidence>
<gene>
    <name evidence="2" type="primary">mobB</name>
    <name evidence="2" type="ORF">H6A60_03015</name>
</gene>
<name>A0ABS2DQR1_9BURK</name>
<comment type="caution">
    <text evidence="2">The sequence shown here is derived from an EMBL/GenBank/DDBJ whole genome shotgun (WGS) entry which is preliminary data.</text>
</comment>
<dbReference type="Pfam" id="PF03205">
    <property type="entry name" value="MobB"/>
    <property type="match status" value="1"/>
</dbReference>
<reference evidence="2 3" key="1">
    <citation type="journal article" date="2021" name="Sci. Rep.">
        <title>The distribution of antibiotic resistance genes in chicken gut microbiota commensals.</title>
        <authorList>
            <person name="Juricova H."/>
            <person name="Matiasovicova J."/>
            <person name="Kubasova T."/>
            <person name="Cejkova D."/>
            <person name="Rychlik I."/>
        </authorList>
    </citation>
    <scope>NUCLEOTIDE SEQUENCE [LARGE SCALE GENOMIC DNA]</scope>
    <source>
        <strain evidence="2 3">An829</strain>
    </source>
</reference>
<sequence length="190" mass="20645">MSEEKACGAEPFAAAHRKAPTTPFVVGFIGRSGVGKTTFAEQVVAELASRGFSVGVLKDAHHGFDMDRPGKDSWRYREAGARAVLVRSDRRWALLRETPEREPVESLLKQFEGFDFVIVEGFKYEGGFPKIEVRRSGASSEPPLGNAVGVLAAVATDFEEPAFAPSLPRLSLAHPAEAADFIVDLRDNLS</sequence>
<accession>A0ABS2DQR1</accession>
<dbReference type="PANTHER" id="PTHR40072:SF1">
    <property type="entry name" value="MOLYBDOPTERIN-GUANINE DINUCLEOTIDE BIOSYNTHESIS ADAPTER PROTEIN"/>
    <property type="match status" value="1"/>
</dbReference>
<dbReference type="EMBL" id="JACJJC010000003">
    <property type="protein sequence ID" value="MBM6703467.1"/>
    <property type="molecule type" value="Genomic_DNA"/>
</dbReference>
<dbReference type="NCBIfam" id="TIGR00176">
    <property type="entry name" value="mobB"/>
    <property type="match status" value="1"/>
</dbReference>
<dbReference type="SUPFAM" id="SSF52540">
    <property type="entry name" value="P-loop containing nucleoside triphosphate hydrolases"/>
    <property type="match status" value="1"/>
</dbReference>
<organism evidence="2 3">
    <name type="scientific">Sutterella massiliensis</name>
    <dbReference type="NCBI Taxonomy" id="1816689"/>
    <lineage>
        <taxon>Bacteria</taxon>
        <taxon>Pseudomonadati</taxon>
        <taxon>Pseudomonadota</taxon>
        <taxon>Betaproteobacteria</taxon>
        <taxon>Burkholderiales</taxon>
        <taxon>Sutterellaceae</taxon>
        <taxon>Sutterella</taxon>
    </lineage>
</organism>
<dbReference type="InterPro" id="IPR027417">
    <property type="entry name" value="P-loop_NTPase"/>
</dbReference>
<proteinExistence type="predicted"/>
<dbReference type="InterPro" id="IPR052539">
    <property type="entry name" value="MGD_biosynthesis_adapter"/>
</dbReference>
<dbReference type="Gene3D" id="3.40.50.300">
    <property type="entry name" value="P-loop containing nucleotide triphosphate hydrolases"/>
    <property type="match status" value="1"/>
</dbReference>
<feature type="domain" description="Molybdopterin-guanine dinucleotide biosynthesis protein B (MobB)" evidence="1">
    <location>
        <begin position="25"/>
        <end position="157"/>
    </location>
</feature>
<dbReference type="CDD" id="cd03116">
    <property type="entry name" value="MobB"/>
    <property type="match status" value="1"/>
</dbReference>
<dbReference type="Proteomes" id="UP000715095">
    <property type="component" value="Unassembled WGS sequence"/>
</dbReference>
<dbReference type="InterPro" id="IPR004435">
    <property type="entry name" value="MobB_dom"/>
</dbReference>
<dbReference type="PANTHER" id="PTHR40072">
    <property type="entry name" value="MOLYBDOPTERIN-GUANINE DINUCLEOTIDE BIOSYNTHESIS ADAPTER PROTEIN-RELATED"/>
    <property type="match status" value="1"/>
</dbReference>
<protein>
    <submittedName>
        <fullName evidence="2">Molybdopterin-guanine dinucleotide biosynthesis protein B</fullName>
    </submittedName>
</protein>
<keyword evidence="3" id="KW-1185">Reference proteome</keyword>
<evidence type="ECO:0000313" key="3">
    <source>
        <dbReference type="Proteomes" id="UP000715095"/>
    </source>
</evidence>
<dbReference type="RefSeq" id="WP_205101935.1">
    <property type="nucleotide sequence ID" value="NZ_JACJJC010000003.1"/>
</dbReference>
<evidence type="ECO:0000313" key="2">
    <source>
        <dbReference type="EMBL" id="MBM6703467.1"/>
    </source>
</evidence>